<evidence type="ECO:0000256" key="1">
    <source>
        <dbReference type="SAM" id="MobiDB-lite"/>
    </source>
</evidence>
<dbReference type="OrthoDB" id="9804023at2"/>
<dbReference type="SUPFAM" id="SSF54001">
    <property type="entry name" value="Cysteine proteinases"/>
    <property type="match status" value="1"/>
</dbReference>
<dbReference type="AlphaFoldDB" id="A0A4R9BXI6"/>
<dbReference type="PANTHER" id="PTHR42736:SF1">
    <property type="entry name" value="PROTEIN-GLUTAMINE GAMMA-GLUTAMYLTRANSFERASE"/>
    <property type="match status" value="1"/>
</dbReference>
<dbReference type="Proteomes" id="UP000298468">
    <property type="component" value="Unassembled WGS sequence"/>
</dbReference>
<gene>
    <name evidence="4" type="ORF">E3T61_06805</name>
</gene>
<dbReference type="InterPro" id="IPR002931">
    <property type="entry name" value="Transglutaminase-like"/>
</dbReference>
<dbReference type="PANTHER" id="PTHR42736">
    <property type="entry name" value="PROTEIN-GLUTAMINE GAMMA-GLUTAMYLTRANSFERASE"/>
    <property type="match status" value="1"/>
</dbReference>
<dbReference type="InterPro" id="IPR038765">
    <property type="entry name" value="Papain-like_cys_pep_sf"/>
</dbReference>
<keyword evidence="2" id="KW-1133">Transmembrane helix</keyword>
<protein>
    <submittedName>
        <fullName evidence="4">Transglutaminase domain-containing protein</fullName>
    </submittedName>
</protein>
<feature type="transmembrane region" description="Helical" evidence="2">
    <location>
        <begin position="279"/>
        <end position="302"/>
    </location>
</feature>
<keyword evidence="2" id="KW-0472">Membrane</keyword>
<dbReference type="InterPro" id="IPR021878">
    <property type="entry name" value="TgpA_N"/>
</dbReference>
<evidence type="ECO:0000313" key="4">
    <source>
        <dbReference type="EMBL" id="TFD92021.1"/>
    </source>
</evidence>
<feature type="domain" description="Transglutaminase-like" evidence="3">
    <location>
        <begin position="543"/>
        <end position="618"/>
    </location>
</feature>
<reference evidence="4 5" key="1">
    <citation type="submission" date="2019-03" db="EMBL/GenBank/DDBJ databases">
        <title>Genomics of glacier-inhabiting Cryobacterium strains.</title>
        <authorList>
            <person name="Liu Q."/>
            <person name="Xin Y.-H."/>
        </authorList>
    </citation>
    <scope>NUCLEOTIDE SEQUENCE [LARGE SCALE GENOMIC DNA]</scope>
    <source>
        <strain evidence="4 5">Sr59</strain>
    </source>
</reference>
<comment type="caution">
    <text evidence="4">The sequence shown here is derived from an EMBL/GenBank/DDBJ whole genome shotgun (WGS) entry which is preliminary data.</text>
</comment>
<dbReference type="Pfam" id="PF01841">
    <property type="entry name" value="Transglut_core"/>
    <property type="match status" value="1"/>
</dbReference>
<feature type="transmembrane region" description="Helical" evidence="2">
    <location>
        <begin position="240"/>
        <end position="258"/>
    </location>
</feature>
<feature type="transmembrane region" description="Helical" evidence="2">
    <location>
        <begin position="134"/>
        <end position="158"/>
    </location>
</feature>
<dbReference type="EMBL" id="SOHM01000012">
    <property type="protein sequence ID" value="TFD92021.1"/>
    <property type="molecule type" value="Genomic_DNA"/>
</dbReference>
<name>A0A4R9BXI6_9MICO</name>
<feature type="transmembrane region" description="Helical" evidence="2">
    <location>
        <begin position="103"/>
        <end position="122"/>
    </location>
</feature>
<dbReference type="Gene3D" id="3.10.620.30">
    <property type="match status" value="1"/>
</dbReference>
<sequence>MRAADRHDAGRYRVGAGRPGSGGGAVTRTDVAGADRAVADRARAGQADSGRARTGQAGGGSSGRGPTTESRRPPVVRWPLTLAVLGLLMTGCTALGTVLAGSAWWLVLLIVASVVLAGAAGLRRARVPAVIVPVLSAGVLVVVLTLFFGGGTGLLWLVPTGDTLARFTELATAGVRSIQVQGTPAEVLDGILFLLAGGVGLLAILMDLVAIGLRRPALAGIPALVPLAVPGFVVSTGADWIALAATATAYLLLLRIDVHLRGLQVNRQAGGRGTGITGAAGAVRGAIAIGAIGIIGSLVFSFSAPVISGGAFGSRPNSALFNRGISPMIDLGQDLRRPQPGPALHYRTSATEQPYLAVLTLDEIKGTSWLPKASEVDEDLTAESIPAPPGLSEPVDRTEASTIIVIDGVDTQMLPVPVPATRVDGLTGSWYWNDGNRSITSTDSSTIGQRYTVTSLEVQPTRDQLREAGGRYPVSIEPSLSLPDGTPEIIGETARTVSQGTDSSYDAAVAIQDYLRGNDFTYDTEAPVEDGYDGGGADVIATFLDVKRGYCVHFASAMALMSRSLGIPARVTLGYLPGTRTTTVVNDQNRYDVDSDDLHAWPELYFVGVGWVPFEPTPGRGSVPDYAQPESTTASGAPSAGEAQSVVPRQNDNPGLESGPLDSLAAPEDELPGTLARIGLVATFVVILLLTPGGIRLVRRRRRRRLLAADRGGAVLAWRELADTAVDQGLTVYDTLTTRELADSIRDKVTVGAAPEVREALDRLLVATEQAHYARRQGPAANHGAALLGDLDLLLAALWQSSGPAQRARALIIPASLTSTALRRMGLAAGTPE</sequence>
<accession>A0A4R9BXI6</accession>
<feature type="region of interest" description="Disordered" evidence="1">
    <location>
        <begin position="1"/>
        <end position="73"/>
    </location>
</feature>
<feature type="transmembrane region" description="Helical" evidence="2">
    <location>
        <begin position="678"/>
        <end position="698"/>
    </location>
</feature>
<dbReference type="Pfam" id="PF11992">
    <property type="entry name" value="TgpA_N"/>
    <property type="match status" value="1"/>
</dbReference>
<feature type="transmembrane region" description="Helical" evidence="2">
    <location>
        <begin position="217"/>
        <end position="234"/>
    </location>
</feature>
<dbReference type="SMART" id="SM00460">
    <property type="entry name" value="TGc"/>
    <property type="match status" value="1"/>
</dbReference>
<evidence type="ECO:0000313" key="5">
    <source>
        <dbReference type="Proteomes" id="UP000298468"/>
    </source>
</evidence>
<feature type="transmembrane region" description="Helical" evidence="2">
    <location>
        <begin position="78"/>
        <end position="97"/>
    </location>
</feature>
<evidence type="ECO:0000259" key="3">
    <source>
        <dbReference type="SMART" id="SM00460"/>
    </source>
</evidence>
<proteinExistence type="predicted"/>
<organism evidence="4 5">
    <name type="scientific">Cryobacterium lactosi</name>
    <dbReference type="NCBI Taxonomy" id="1259202"/>
    <lineage>
        <taxon>Bacteria</taxon>
        <taxon>Bacillati</taxon>
        <taxon>Actinomycetota</taxon>
        <taxon>Actinomycetes</taxon>
        <taxon>Micrococcales</taxon>
        <taxon>Microbacteriaceae</taxon>
        <taxon>Cryobacterium</taxon>
    </lineage>
</organism>
<feature type="compositionally biased region" description="Low complexity" evidence="1">
    <location>
        <begin position="26"/>
        <end position="36"/>
    </location>
</feature>
<evidence type="ECO:0000256" key="2">
    <source>
        <dbReference type="SAM" id="Phobius"/>
    </source>
</evidence>
<feature type="transmembrane region" description="Helical" evidence="2">
    <location>
        <begin position="191"/>
        <end position="210"/>
    </location>
</feature>
<feature type="compositionally biased region" description="Low complexity" evidence="1">
    <location>
        <begin position="44"/>
        <end position="55"/>
    </location>
</feature>
<keyword evidence="2" id="KW-0812">Transmembrane</keyword>
<feature type="region of interest" description="Disordered" evidence="1">
    <location>
        <begin position="620"/>
        <end position="667"/>
    </location>
</feature>
<feature type="compositionally biased region" description="Basic and acidic residues" evidence="1">
    <location>
        <begin position="1"/>
        <end position="11"/>
    </location>
</feature>
<keyword evidence="5" id="KW-1185">Reference proteome</keyword>
<dbReference type="InterPro" id="IPR052901">
    <property type="entry name" value="Bact_TGase-like"/>
</dbReference>